<dbReference type="EMBL" id="AVPI01000027">
    <property type="protein sequence ID" value="KGN30679.1"/>
    <property type="molecule type" value="Genomic_DNA"/>
</dbReference>
<reference evidence="2 3" key="1">
    <citation type="submission" date="2013-08" db="EMBL/GenBank/DDBJ databases">
        <title>The genome sequence of Knoellia flava.</title>
        <authorList>
            <person name="Zhu W."/>
            <person name="Wang G."/>
        </authorList>
    </citation>
    <scope>NUCLEOTIDE SEQUENCE [LARGE SCALE GENOMIC DNA]</scope>
    <source>
        <strain evidence="2 3">TL1</strain>
    </source>
</reference>
<dbReference type="PANTHER" id="PTHR35908:SF1">
    <property type="entry name" value="CONSERVED PROTEIN"/>
    <property type="match status" value="1"/>
</dbReference>
<evidence type="ECO:0000259" key="1">
    <source>
        <dbReference type="Pfam" id="PF18029"/>
    </source>
</evidence>
<organism evidence="2 3">
    <name type="scientific">Knoellia flava TL1</name>
    <dbReference type="NCBI Taxonomy" id="1385518"/>
    <lineage>
        <taxon>Bacteria</taxon>
        <taxon>Bacillati</taxon>
        <taxon>Actinomycetota</taxon>
        <taxon>Actinomycetes</taxon>
        <taxon>Micrococcales</taxon>
        <taxon>Intrasporangiaceae</taxon>
        <taxon>Knoellia</taxon>
    </lineage>
</organism>
<evidence type="ECO:0000313" key="3">
    <source>
        <dbReference type="Proteomes" id="UP000029990"/>
    </source>
</evidence>
<gene>
    <name evidence="2" type="ORF">N798_10055</name>
</gene>
<dbReference type="PANTHER" id="PTHR35908">
    <property type="entry name" value="HYPOTHETICAL FUSION PROTEIN"/>
    <property type="match status" value="1"/>
</dbReference>
<dbReference type="InterPro" id="IPR029068">
    <property type="entry name" value="Glyas_Bleomycin-R_OHBP_Dase"/>
</dbReference>
<sequence>MGGEMIDVRWVWVFLDTAEADAGRSWEFWAEVTRSRLADRRGPQDEFSTLLPRSGDAWVKLQAVGDGGGVHVDLDVDVPLSEAAEKTTRLGATEVHRDSDFVVLRSPAGFTFCLTSWANAGSATTQVRDGEPDLLDQVCVDIPSEHYAREVDFWESLTGWPKRPGSLPEFVSLTRPDGIPVRFLLQRLGEASGTARGHVDLACRDRAASRDVHVAAGAEVVSEQEFWTVMHDPAGRTYCLTDRQP</sequence>
<name>A0ABR4XE39_9MICO</name>
<accession>A0ABR4XE39</accession>
<dbReference type="Gene3D" id="3.10.180.10">
    <property type="entry name" value="2,3-Dihydroxybiphenyl 1,2-Dioxygenase, domain 1"/>
    <property type="match status" value="2"/>
</dbReference>
<protein>
    <recommendedName>
        <fullName evidence="1">Glyoxalase-like domain-containing protein</fullName>
    </recommendedName>
</protein>
<evidence type="ECO:0000313" key="2">
    <source>
        <dbReference type="EMBL" id="KGN30679.1"/>
    </source>
</evidence>
<keyword evidence="3" id="KW-1185">Reference proteome</keyword>
<proteinExistence type="predicted"/>
<dbReference type="Pfam" id="PF18029">
    <property type="entry name" value="Glyoxalase_6"/>
    <property type="match status" value="2"/>
</dbReference>
<dbReference type="SUPFAM" id="SSF54593">
    <property type="entry name" value="Glyoxalase/Bleomycin resistance protein/Dihydroxybiphenyl dioxygenase"/>
    <property type="match status" value="1"/>
</dbReference>
<comment type="caution">
    <text evidence="2">The sequence shown here is derived from an EMBL/GenBank/DDBJ whole genome shotgun (WGS) entry which is preliminary data.</text>
</comment>
<feature type="domain" description="Glyoxalase-like" evidence="1">
    <location>
        <begin position="13"/>
        <end position="115"/>
    </location>
</feature>
<dbReference type="Proteomes" id="UP000029990">
    <property type="component" value="Unassembled WGS sequence"/>
</dbReference>
<feature type="domain" description="Glyoxalase-like" evidence="1">
    <location>
        <begin position="137"/>
        <end position="241"/>
    </location>
</feature>
<dbReference type="InterPro" id="IPR041581">
    <property type="entry name" value="Glyoxalase_6"/>
</dbReference>